<dbReference type="RefSeq" id="WP_129853701.1">
    <property type="nucleotide sequence ID" value="NZ_RYUQ01000002.1"/>
</dbReference>
<feature type="compositionally biased region" description="Polar residues" evidence="1">
    <location>
        <begin position="9"/>
        <end position="27"/>
    </location>
</feature>
<organism evidence="2 3">
    <name type="scientific">Bifidobacterium pseudolongum subsp. globosum</name>
    <dbReference type="NCBI Taxonomy" id="1690"/>
    <lineage>
        <taxon>Bacteria</taxon>
        <taxon>Bacillati</taxon>
        <taxon>Actinomycetota</taxon>
        <taxon>Actinomycetes</taxon>
        <taxon>Bifidobacteriales</taxon>
        <taxon>Bifidobacteriaceae</taxon>
        <taxon>Bifidobacterium</taxon>
    </lineage>
</organism>
<dbReference type="AlphaFoldDB" id="A0A4Q5AGK4"/>
<accession>A0A4Q5AGK4</accession>
<dbReference type="EMBL" id="RYUQ01000002">
    <property type="protein sequence ID" value="RYQ26500.1"/>
    <property type="molecule type" value="Genomic_DNA"/>
</dbReference>
<feature type="region of interest" description="Disordered" evidence="1">
    <location>
        <begin position="1"/>
        <end position="27"/>
    </location>
</feature>
<dbReference type="Proteomes" id="UP000292535">
    <property type="component" value="Unassembled WGS sequence"/>
</dbReference>
<gene>
    <name evidence="2" type="ORF">PG2032B_1096</name>
</gene>
<proteinExistence type="predicted"/>
<sequence length="211" mass="23687">MHNKASLFPTDSTGITSPAAAQQDASEYSDLTESVGFTRSTVNVISTDVRKLHNNILNREWRQDTVRRSKQGVQSLLDDISDLGFSWNDVARLSGVSVPAVRKWRRGGQASGDNRMKLAALLAACDILGRHFMVEEVASWFETPMPETPITPMDLYCANRVDLVFELASANMESREILDEFDPNWRKRYDSPFEVVEGEDGTSSIQLKESR</sequence>
<evidence type="ECO:0000256" key="1">
    <source>
        <dbReference type="SAM" id="MobiDB-lite"/>
    </source>
</evidence>
<reference evidence="2 3" key="1">
    <citation type="submission" date="2018-12" db="EMBL/GenBank/DDBJ databases">
        <title>Unveiling genomic diversity among members of the Bifidobacterium pseudolongum species, a widely distributed gut commensal of the animal kingdom.</title>
        <authorList>
            <person name="Lugli G.A."/>
            <person name="Duranti S."/>
            <person name="Albert K."/>
            <person name="Mancabelli L."/>
            <person name="Napoli S."/>
            <person name="Viappiani A."/>
            <person name="Anzalone R."/>
            <person name="Longhi G."/>
            <person name="Milani C."/>
            <person name="Turroni F."/>
            <person name="Alessandri G."/>
            <person name="Sela D.A."/>
            <person name="Van Sinderen D."/>
            <person name="Ventura M."/>
        </authorList>
    </citation>
    <scope>NUCLEOTIDE SEQUENCE [LARGE SCALE GENOMIC DNA]</scope>
    <source>
        <strain evidence="2 3">2032B</strain>
    </source>
</reference>
<protein>
    <submittedName>
        <fullName evidence="2">Uncharacterized protein</fullName>
    </submittedName>
</protein>
<comment type="caution">
    <text evidence="2">The sequence shown here is derived from an EMBL/GenBank/DDBJ whole genome shotgun (WGS) entry which is preliminary data.</text>
</comment>
<evidence type="ECO:0000313" key="3">
    <source>
        <dbReference type="Proteomes" id="UP000292535"/>
    </source>
</evidence>
<name>A0A4Q5AGK4_9BIFI</name>
<evidence type="ECO:0000313" key="2">
    <source>
        <dbReference type="EMBL" id="RYQ26500.1"/>
    </source>
</evidence>